<evidence type="ECO:0000313" key="3">
    <source>
        <dbReference type="Proteomes" id="UP000515908"/>
    </source>
</evidence>
<dbReference type="InterPro" id="IPR029071">
    <property type="entry name" value="Ubiquitin-like_domsf"/>
</dbReference>
<feature type="compositionally biased region" description="Polar residues" evidence="1">
    <location>
        <begin position="741"/>
        <end position="753"/>
    </location>
</feature>
<feature type="compositionally biased region" description="Low complexity" evidence="1">
    <location>
        <begin position="711"/>
        <end position="722"/>
    </location>
</feature>
<evidence type="ECO:0000313" key="2">
    <source>
        <dbReference type="EMBL" id="CAD2217681.1"/>
    </source>
</evidence>
<keyword evidence="3" id="KW-1185">Reference proteome</keyword>
<accession>A0A7G2CFD3</accession>
<evidence type="ECO:0008006" key="4">
    <source>
        <dbReference type="Google" id="ProtNLM"/>
    </source>
</evidence>
<name>A0A7G2CFD3_9TRYP</name>
<dbReference type="Proteomes" id="UP000515908">
    <property type="component" value="Chromosome 09"/>
</dbReference>
<evidence type="ECO:0000256" key="1">
    <source>
        <dbReference type="SAM" id="MobiDB-lite"/>
    </source>
</evidence>
<sequence>METTSPTPALPVRFSASVSLTVHDAFLPTAGVLQCDAFARIQLVTVKRVLVNEANNSPSAYAPRGNTGLTVKEVTVDVKELCKTKSILFTSSPKYGETFQFNVQDNEFLTSLTGTAPCTVSPSNTPSNEDFVETIEDFIVISFQDGNLPATNDGVGAISGTRDYFLGEAYCPFSPHCASFTNEKVKVMLQPRHAFQNTHPHFKADTARLKQMGLDDFGYVTVSWEVRMIPHGGLLTTGTKPRTTDNIFQYDGNDHNSGTNAEKEVTFPLGLTLKTHWLVPSSLKQKTARFTTSVEFGGPDRFVFESNTDDHQKETSNNASNNEFVSNRNKPLFLTIKNMSQIKKNNSKIHFHCTLQNVVRPEGSEDVLVPVPLSVLKKGGEGSALNNSEGEAEVQLNPLALDRDVFWAAPVRSPLGKDYGILLCSVRLSRKCLEGSMPLCASHPSFCLDVNIPQHQEQFSHYMYTFPFMTGPMMPDCPLGAYQTLLWESEEHYSLALERKYKKSVLIEAQPRQEHIRHLFDVLMGRSYMDVNLLNVITAFFNKRSATEINLLNVKEFLIAAAFHVADMSVQEACRFCFIMLRRDVPDAIHYGEVVFLFENCLVGKTVEMPTRELRRYMQELFIGPLAYDTNTNTDPFSTNNNNNENDSNTNNMITYDVFHQYFVLNFGLWGTLGVPLRLDRRFSSEQRAHLFLGNTLTNSANKNVVIDAPQSNQSTNNSNNSGKGVMFDLSNNNNNNNVNKSAPQRTGSVGSNNRTVQEEVGTAANAANHPSDNNNNNNWRSFTVKVHSTQKRFAVTAHVNDRVEDVKVMLENTIHIKAARQKWFFAGTHNNNMVKVGSKELVGNTSLGLSSGMKNKNDSSATEVLIKEEDETVLLTFVYKNKKWSEKFSVNEKVIRVRAAVQRKTNIPLSRIALQFVSEENNNNNRTVLQDRHNLTHYSPENGSVIEVLQE</sequence>
<reference evidence="2 3" key="1">
    <citation type="submission" date="2020-08" db="EMBL/GenBank/DDBJ databases">
        <authorList>
            <person name="Newling K."/>
            <person name="Davey J."/>
            <person name="Forrester S."/>
        </authorList>
    </citation>
    <scope>NUCLEOTIDE SEQUENCE [LARGE SCALE GENOMIC DNA]</scope>
    <source>
        <strain evidence="3">Crithidia deanei Carvalho (ATCC PRA-265)</strain>
    </source>
</reference>
<dbReference type="VEuPathDB" id="TriTrypDB:ADEAN_000516100"/>
<proteinExistence type="predicted"/>
<dbReference type="CDD" id="cd17039">
    <property type="entry name" value="Ubl_ubiquitin_like"/>
    <property type="match status" value="1"/>
</dbReference>
<gene>
    <name evidence="2" type="ORF">ADEAN_000516100</name>
</gene>
<dbReference type="AlphaFoldDB" id="A0A7G2CFD3"/>
<dbReference type="EMBL" id="LR877153">
    <property type="protein sequence ID" value="CAD2217681.1"/>
    <property type="molecule type" value="Genomic_DNA"/>
</dbReference>
<organism evidence="2 3">
    <name type="scientific">Angomonas deanei</name>
    <dbReference type="NCBI Taxonomy" id="59799"/>
    <lineage>
        <taxon>Eukaryota</taxon>
        <taxon>Discoba</taxon>
        <taxon>Euglenozoa</taxon>
        <taxon>Kinetoplastea</taxon>
        <taxon>Metakinetoplastina</taxon>
        <taxon>Trypanosomatida</taxon>
        <taxon>Trypanosomatidae</taxon>
        <taxon>Strigomonadinae</taxon>
        <taxon>Angomonas</taxon>
    </lineage>
</organism>
<dbReference type="Gene3D" id="3.10.20.90">
    <property type="entry name" value="Phosphatidylinositol 3-kinase Catalytic Subunit, Chain A, domain 1"/>
    <property type="match status" value="1"/>
</dbReference>
<dbReference type="PANTHER" id="PTHR20916:SF18">
    <property type="entry name" value="IPT_TIG DOMAIN-CONTAINING PROTEIN"/>
    <property type="match status" value="1"/>
</dbReference>
<dbReference type="SUPFAM" id="SSF54236">
    <property type="entry name" value="Ubiquitin-like"/>
    <property type="match status" value="2"/>
</dbReference>
<feature type="region of interest" description="Disordered" evidence="1">
    <location>
        <begin position="708"/>
        <end position="753"/>
    </location>
</feature>
<protein>
    <recommendedName>
        <fullName evidence="4">Ubiquitin-like domain-containing protein</fullName>
    </recommendedName>
</protein>
<dbReference type="PANTHER" id="PTHR20916">
    <property type="entry name" value="CYSTEINE AND GLYCINE-RICH PROTEIN 2 BINDING PROTEIN"/>
    <property type="match status" value="1"/>
</dbReference>